<feature type="domain" description="Formyl transferase C-terminal" evidence="7">
    <location>
        <begin position="207"/>
        <end position="310"/>
    </location>
</feature>
<dbReference type="SUPFAM" id="SSF53328">
    <property type="entry name" value="Formyltransferase"/>
    <property type="match status" value="1"/>
</dbReference>
<comment type="caution">
    <text evidence="8">The sequence shown here is derived from an EMBL/GenBank/DDBJ whole genome shotgun (WGS) entry which is preliminary data.</text>
</comment>
<dbReference type="AlphaFoldDB" id="A0A2S8FGF4"/>
<dbReference type="Proteomes" id="UP000240009">
    <property type="component" value="Unassembled WGS sequence"/>
</dbReference>
<dbReference type="InterPro" id="IPR044135">
    <property type="entry name" value="Met-tRNA-FMT_C"/>
</dbReference>
<evidence type="ECO:0000313" key="8">
    <source>
        <dbReference type="EMBL" id="PQO31251.1"/>
    </source>
</evidence>
<dbReference type="InterPro" id="IPR005794">
    <property type="entry name" value="Fmt"/>
</dbReference>
<organism evidence="8 9">
    <name type="scientific">Blastopirellula marina</name>
    <dbReference type="NCBI Taxonomy" id="124"/>
    <lineage>
        <taxon>Bacteria</taxon>
        <taxon>Pseudomonadati</taxon>
        <taxon>Planctomycetota</taxon>
        <taxon>Planctomycetia</taxon>
        <taxon>Pirellulales</taxon>
        <taxon>Pirellulaceae</taxon>
        <taxon>Blastopirellula</taxon>
    </lineage>
</organism>
<evidence type="ECO:0000256" key="1">
    <source>
        <dbReference type="ARBA" id="ARBA00010699"/>
    </source>
</evidence>
<evidence type="ECO:0000256" key="2">
    <source>
        <dbReference type="ARBA" id="ARBA00012261"/>
    </source>
</evidence>
<sequence>MKIVMMGTGPFAVPTFQALIATEHEVACLFTQPVRSVHRRKSSIPTPMRDVAAEHGIAIHDPVSVNTEEARQLLADLQPDLLVVCDYGQILKDFILATATYGGINLHGSILPRYRGAAPVNWAILNGDAETGITVIHMTPKLDGGPCLQVVRTPIGPTETTVELEPRLADLGVPAVLESIEMLLKHGPEGTPGVVQDQSLATKAPRLAKADADINWEDTAELIYNKFRAFQPWPGCFTHWQQHDKPPLRIILKEIRLLREPAPEGIAPGSVSVVAEDRLYFAAKGGQIIVDWLQPAGKKPMRVADFVHGYHPQVGDRLLSESALSPQE</sequence>
<dbReference type="InterPro" id="IPR041711">
    <property type="entry name" value="Met-tRNA-FMT_N"/>
</dbReference>
<evidence type="ECO:0000256" key="3">
    <source>
        <dbReference type="ARBA" id="ARBA00022679"/>
    </source>
</evidence>
<evidence type="ECO:0000256" key="5">
    <source>
        <dbReference type="HAMAP-Rule" id="MF_00182"/>
    </source>
</evidence>
<dbReference type="RefSeq" id="WP_105353902.1">
    <property type="nucleotide sequence ID" value="NZ_PUIA01000037.1"/>
</dbReference>
<reference evidence="8 9" key="1">
    <citation type="submission" date="2018-02" db="EMBL/GenBank/DDBJ databases">
        <title>Comparative genomes isolates from brazilian mangrove.</title>
        <authorList>
            <person name="Araujo J.E."/>
            <person name="Taketani R.G."/>
            <person name="Silva M.C.P."/>
            <person name="Loureco M.V."/>
            <person name="Andreote F.D."/>
        </authorList>
    </citation>
    <scope>NUCLEOTIDE SEQUENCE [LARGE SCALE GENOMIC DNA]</scope>
    <source>
        <strain evidence="8 9">HEX-2 MGV</strain>
    </source>
</reference>
<dbReference type="PANTHER" id="PTHR11138:SF5">
    <property type="entry name" value="METHIONYL-TRNA FORMYLTRANSFERASE, MITOCHONDRIAL"/>
    <property type="match status" value="1"/>
</dbReference>
<dbReference type="GO" id="GO:0004479">
    <property type="term" value="F:methionyl-tRNA formyltransferase activity"/>
    <property type="evidence" value="ECO:0007669"/>
    <property type="project" value="UniProtKB-UniRule"/>
</dbReference>
<dbReference type="InterPro" id="IPR002376">
    <property type="entry name" value="Formyl_transf_N"/>
</dbReference>
<proteinExistence type="inferred from homology"/>
<comment type="catalytic activity">
    <reaction evidence="5">
        <text>L-methionyl-tRNA(fMet) + (6R)-10-formyltetrahydrofolate = N-formyl-L-methionyl-tRNA(fMet) + (6S)-5,6,7,8-tetrahydrofolate + H(+)</text>
        <dbReference type="Rhea" id="RHEA:24380"/>
        <dbReference type="Rhea" id="RHEA-COMP:9952"/>
        <dbReference type="Rhea" id="RHEA-COMP:9953"/>
        <dbReference type="ChEBI" id="CHEBI:15378"/>
        <dbReference type="ChEBI" id="CHEBI:57453"/>
        <dbReference type="ChEBI" id="CHEBI:78530"/>
        <dbReference type="ChEBI" id="CHEBI:78844"/>
        <dbReference type="ChEBI" id="CHEBI:195366"/>
        <dbReference type="EC" id="2.1.2.9"/>
    </reaction>
</comment>
<dbReference type="EMBL" id="PUIA01000037">
    <property type="protein sequence ID" value="PQO31251.1"/>
    <property type="molecule type" value="Genomic_DNA"/>
</dbReference>
<comment type="similarity">
    <text evidence="1 5">Belongs to the Fmt family.</text>
</comment>
<dbReference type="OrthoDB" id="9802815at2"/>
<comment type="function">
    <text evidence="5">Attaches a formyl group to the free amino group of methionyl-tRNA(fMet). The formyl group appears to play a dual role in the initiator identity of N-formylmethionyl-tRNA by promoting its recognition by IF2 and preventing the misappropriation of this tRNA by the elongation apparatus.</text>
</comment>
<gene>
    <name evidence="5" type="primary">fmt</name>
    <name evidence="8" type="ORF">C5Y96_12975</name>
</gene>
<dbReference type="PANTHER" id="PTHR11138">
    <property type="entry name" value="METHIONYL-TRNA FORMYLTRANSFERASE"/>
    <property type="match status" value="1"/>
</dbReference>
<evidence type="ECO:0000313" key="9">
    <source>
        <dbReference type="Proteomes" id="UP000240009"/>
    </source>
</evidence>
<dbReference type="SUPFAM" id="SSF50486">
    <property type="entry name" value="FMT C-terminal domain-like"/>
    <property type="match status" value="1"/>
</dbReference>
<dbReference type="NCBIfam" id="TIGR00460">
    <property type="entry name" value="fmt"/>
    <property type="match status" value="1"/>
</dbReference>
<dbReference type="InterPro" id="IPR011034">
    <property type="entry name" value="Formyl_transferase-like_C_sf"/>
</dbReference>
<feature type="binding site" evidence="5">
    <location>
        <begin position="109"/>
        <end position="112"/>
    </location>
    <ligand>
        <name>(6S)-5,6,7,8-tetrahydrofolate</name>
        <dbReference type="ChEBI" id="CHEBI:57453"/>
    </ligand>
</feature>
<dbReference type="HAMAP" id="MF_00182">
    <property type="entry name" value="Formyl_trans"/>
    <property type="match status" value="1"/>
</dbReference>
<protein>
    <recommendedName>
        <fullName evidence="2 5">Methionyl-tRNA formyltransferase</fullName>
        <ecNumber evidence="2 5">2.1.2.9</ecNumber>
    </recommendedName>
</protein>
<evidence type="ECO:0000259" key="7">
    <source>
        <dbReference type="Pfam" id="PF02911"/>
    </source>
</evidence>
<dbReference type="Pfam" id="PF02911">
    <property type="entry name" value="Formyl_trans_C"/>
    <property type="match status" value="1"/>
</dbReference>
<evidence type="ECO:0000259" key="6">
    <source>
        <dbReference type="Pfam" id="PF00551"/>
    </source>
</evidence>
<dbReference type="CDD" id="cd08646">
    <property type="entry name" value="FMT_core_Met-tRNA-FMT_N"/>
    <property type="match status" value="1"/>
</dbReference>
<accession>A0A2S8FGF4</accession>
<name>A0A2S8FGF4_9BACT</name>
<dbReference type="Gene3D" id="3.40.50.12230">
    <property type="match status" value="1"/>
</dbReference>
<dbReference type="EC" id="2.1.2.9" evidence="2 5"/>
<keyword evidence="3 5" id="KW-0808">Transferase</keyword>
<dbReference type="InterPro" id="IPR005793">
    <property type="entry name" value="Formyl_trans_C"/>
</dbReference>
<dbReference type="GO" id="GO:0005829">
    <property type="term" value="C:cytosol"/>
    <property type="evidence" value="ECO:0007669"/>
    <property type="project" value="TreeGrafter"/>
</dbReference>
<keyword evidence="4 5" id="KW-0648">Protein biosynthesis</keyword>
<dbReference type="Pfam" id="PF00551">
    <property type="entry name" value="Formyl_trans_N"/>
    <property type="match status" value="1"/>
</dbReference>
<dbReference type="CDD" id="cd08704">
    <property type="entry name" value="Met_tRNA_FMT_C"/>
    <property type="match status" value="1"/>
</dbReference>
<feature type="domain" description="Formyl transferase N-terminal" evidence="6">
    <location>
        <begin position="1"/>
        <end position="177"/>
    </location>
</feature>
<dbReference type="InterPro" id="IPR036477">
    <property type="entry name" value="Formyl_transf_N_sf"/>
</dbReference>
<evidence type="ECO:0000256" key="4">
    <source>
        <dbReference type="ARBA" id="ARBA00022917"/>
    </source>
</evidence>